<keyword evidence="2" id="KW-1185">Reference proteome</keyword>
<dbReference type="InterPro" id="IPR045500">
    <property type="entry name" value="DUF6491"/>
</dbReference>
<proteinExistence type="predicted"/>
<dbReference type="Pfam" id="PF20101">
    <property type="entry name" value="DUF6491"/>
    <property type="match status" value="1"/>
</dbReference>
<accession>A0A1L3JFD5</accession>
<dbReference type="EMBL" id="CP018154">
    <property type="protein sequence ID" value="APG63836.1"/>
    <property type="molecule type" value="Genomic_DNA"/>
</dbReference>
<dbReference type="KEGG" id="sphl:LPB140_11770"/>
<protein>
    <submittedName>
        <fullName evidence="1">Uncharacterized protein</fullName>
    </submittedName>
</protein>
<reference evidence="1 2" key="1">
    <citation type="submission" date="2016-11" db="EMBL/GenBank/DDBJ databases">
        <title>Sphingorhabdus sp. LPB0140, isolated from marine environment.</title>
        <authorList>
            <person name="Kim E."/>
            <person name="Yi H."/>
        </authorList>
    </citation>
    <scope>NUCLEOTIDE SEQUENCE [LARGE SCALE GENOMIC DNA]</scope>
    <source>
        <strain evidence="1 2">LPB0140</strain>
    </source>
</reference>
<organism evidence="1 2">
    <name type="scientific">Sphingorhabdus lutea</name>
    <dbReference type="NCBI Taxonomy" id="1913578"/>
    <lineage>
        <taxon>Bacteria</taxon>
        <taxon>Pseudomonadati</taxon>
        <taxon>Pseudomonadota</taxon>
        <taxon>Alphaproteobacteria</taxon>
        <taxon>Sphingomonadales</taxon>
        <taxon>Sphingomonadaceae</taxon>
        <taxon>Sphingorhabdus</taxon>
    </lineage>
</organism>
<dbReference type="Proteomes" id="UP000242561">
    <property type="component" value="Chromosome"/>
</dbReference>
<evidence type="ECO:0000313" key="1">
    <source>
        <dbReference type="EMBL" id="APG63836.1"/>
    </source>
</evidence>
<name>A0A1L3JFD5_9SPHN</name>
<dbReference type="AlphaFoldDB" id="A0A1L3JFD5"/>
<sequence length="135" mass="14737">MLLAGGAALLLSSCASYDNQERAPISEKDSKQLAKLLDGKVAGEPMRCLSHSRTGNFVPISDDLLLIRVSKNLVYKNDLRGRCNGLARNWDVIVTKSFGSSHCQGDTIKLVDRVTGLEGGFCSFGEFTPYRTPKK</sequence>
<gene>
    <name evidence="1" type="ORF">LPB140_11770</name>
</gene>
<evidence type="ECO:0000313" key="2">
    <source>
        <dbReference type="Proteomes" id="UP000242561"/>
    </source>
</evidence>
<dbReference type="STRING" id="1913578.LPB140_11770"/>